<gene>
    <name evidence="3" type="ORF">HHK36_020217</name>
</gene>
<evidence type="ECO:0000313" key="3">
    <source>
        <dbReference type="EMBL" id="KAF8394015.1"/>
    </source>
</evidence>
<keyword evidence="1" id="KW-0808">Transferase</keyword>
<accession>A0A834YUQ6</accession>
<proteinExistence type="predicted"/>
<comment type="caution">
    <text evidence="3">The sequence shown here is derived from an EMBL/GenBank/DDBJ whole genome shotgun (WGS) entry which is preliminary data.</text>
</comment>
<evidence type="ECO:0000313" key="4">
    <source>
        <dbReference type="Proteomes" id="UP000655225"/>
    </source>
</evidence>
<dbReference type="Gene3D" id="3.30.559.10">
    <property type="entry name" value="Chloramphenicol acetyltransferase-like domain"/>
    <property type="match status" value="2"/>
</dbReference>
<organism evidence="3 4">
    <name type="scientific">Tetracentron sinense</name>
    <name type="common">Spur-leaf</name>
    <dbReference type="NCBI Taxonomy" id="13715"/>
    <lineage>
        <taxon>Eukaryota</taxon>
        <taxon>Viridiplantae</taxon>
        <taxon>Streptophyta</taxon>
        <taxon>Embryophyta</taxon>
        <taxon>Tracheophyta</taxon>
        <taxon>Spermatophyta</taxon>
        <taxon>Magnoliopsida</taxon>
        <taxon>Trochodendrales</taxon>
        <taxon>Trochodendraceae</taxon>
        <taxon>Tetracentron</taxon>
    </lineage>
</organism>
<dbReference type="OrthoDB" id="1862401at2759"/>
<keyword evidence="4" id="KW-1185">Reference proteome</keyword>
<dbReference type="InterPro" id="IPR023213">
    <property type="entry name" value="CAT-like_dom_sf"/>
</dbReference>
<dbReference type="Proteomes" id="UP000655225">
    <property type="component" value="Unassembled WGS sequence"/>
</dbReference>
<reference evidence="3 4" key="1">
    <citation type="submission" date="2020-04" db="EMBL/GenBank/DDBJ databases">
        <title>Plant Genome Project.</title>
        <authorList>
            <person name="Zhang R.-G."/>
        </authorList>
    </citation>
    <scope>NUCLEOTIDE SEQUENCE [LARGE SCALE GENOMIC DNA]</scope>
    <source>
        <strain evidence="3">YNK0</strain>
        <tissue evidence="3">Leaf</tissue>
    </source>
</reference>
<dbReference type="EMBL" id="JABCRI010000014">
    <property type="protein sequence ID" value="KAF8394015.1"/>
    <property type="molecule type" value="Genomic_DNA"/>
</dbReference>
<dbReference type="Pfam" id="PF02458">
    <property type="entry name" value="Transferase"/>
    <property type="match status" value="1"/>
</dbReference>
<name>A0A834YUQ6_TETSI</name>
<protein>
    <submittedName>
        <fullName evidence="3">Uncharacterized protein</fullName>
    </submittedName>
</protein>
<dbReference type="AlphaFoldDB" id="A0A834YUQ6"/>
<sequence length="431" mass="48108">MSLPLTFYDLIVLRYVPVQLVFFYEYPHSKTHYIDSFLPKLKHSLSLTLQYFYPLAGNLTWPPESEKPIILYVNGDSVSLTIAESMNDFYHLSGDHSRDINESHSLVPHLPISDTVAPVLALQVTVFPNCGFSIGITMHHAAIDGQSLTRFIKAWASICRSGDSSSLSPDLLPFYDRTVIKDPSMLEKVYLEKLLKPTGLKTETECNNRSLLVLDRIAPPNAVRSTFKLSRADIERLRKQVLIRCDKDKQTRPLHLSTFVLTCAYVWGCLNRADPSKKINLFLFTADCRARLDPPIPITYFGNCLAARIISAETSDIIGEDGLAILGEAFSEAIRDLEGEVLRGMENASSAPEGPEAIFAVSWSNRFQVYKIDFGWGRPIKAEMITIDKLGTMSLFDGRDGDGGVEVGLTLNKQEMEVFTSIFANGLNDGN</sequence>
<dbReference type="PANTHER" id="PTHR31625">
    <property type="match status" value="1"/>
</dbReference>
<evidence type="ECO:0000256" key="1">
    <source>
        <dbReference type="ARBA" id="ARBA00022679"/>
    </source>
</evidence>
<keyword evidence="2" id="KW-0012">Acyltransferase</keyword>
<evidence type="ECO:0000256" key="2">
    <source>
        <dbReference type="ARBA" id="ARBA00023315"/>
    </source>
</evidence>
<dbReference type="OMA" id="WSCIANT"/>
<dbReference type="InterPro" id="IPR051504">
    <property type="entry name" value="Plant_metabolite_acyltrans"/>
</dbReference>
<dbReference type="GO" id="GO:0016747">
    <property type="term" value="F:acyltransferase activity, transferring groups other than amino-acyl groups"/>
    <property type="evidence" value="ECO:0007669"/>
    <property type="project" value="UniProtKB-ARBA"/>
</dbReference>